<organism evidence="1">
    <name type="scientific">Anguilla anguilla</name>
    <name type="common">European freshwater eel</name>
    <name type="synonym">Muraena anguilla</name>
    <dbReference type="NCBI Taxonomy" id="7936"/>
    <lineage>
        <taxon>Eukaryota</taxon>
        <taxon>Metazoa</taxon>
        <taxon>Chordata</taxon>
        <taxon>Craniata</taxon>
        <taxon>Vertebrata</taxon>
        <taxon>Euteleostomi</taxon>
        <taxon>Actinopterygii</taxon>
        <taxon>Neopterygii</taxon>
        <taxon>Teleostei</taxon>
        <taxon>Anguilliformes</taxon>
        <taxon>Anguillidae</taxon>
        <taxon>Anguilla</taxon>
    </lineage>
</organism>
<protein>
    <submittedName>
        <fullName evidence="1">Uncharacterized protein</fullName>
    </submittedName>
</protein>
<sequence>MLNTYHNNPIQCGLKPFTDVFYSHFNVMFCSLFERRLTTGSGQTQFRRCTTLKVLM</sequence>
<reference evidence="1" key="1">
    <citation type="submission" date="2014-11" db="EMBL/GenBank/DDBJ databases">
        <authorList>
            <person name="Amaro Gonzalez C."/>
        </authorList>
    </citation>
    <scope>NUCLEOTIDE SEQUENCE</scope>
</reference>
<proteinExistence type="predicted"/>
<evidence type="ECO:0000313" key="1">
    <source>
        <dbReference type="EMBL" id="JAG99693.1"/>
    </source>
</evidence>
<accession>A0A0E9P5I4</accession>
<dbReference type="EMBL" id="GBXM01108883">
    <property type="protein sequence ID" value="JAG99693.1"/>
    <property type="molecule type" value="Transcribed_RNA"/>
</dbReference>
<reference evidence="1" key="2">
    <citation type="journal article" date="2015" name="Fish Shellfish Immunol.">
        <title>Early steps in the European eel (Anguilla anguilla)-Vibrio vulnificus interaction in the gills: Role of the RtxA13 toxin.</title>
        <authorList>
            <person name="Callol A."/>
            <person name="Pajuelo D."/>
            <person name="Ebbesson L."/>
            <person name="Teles M."/>
            <person name="MacKenzie S."/>
            <person name="Amaro C."/>
        </authorList>
    </citation>
    <scope>NUCLEOTIDE SEQUENCE</scope>
</reference>
<name>A0A0E9P5I4_ANGAN</name>
<dbReference type="AlphaFoldDB" id="A0A0E9P5I4"/>